<sequence length="195" mass="22326">MVIIDEVSLVSGLNLIYIHMRMNDLFESDKWFGGKNVLFVDDILHLQPVRGEPVFEQVTAKTLKYRLGSMGAVNIWRDTVTYYNLSINEREKNDQKFSEMLDKVGRGFLNNQTLATLSERVFLMPISNKFKILQEAGNAPVCRFPKVDMCREFNEEMLTDLPSPAKEIEATTLIDATVTICRKGDNLEEKVTKNL</sequence>
<evidence type="ECO:0000313" key="1">
    <source>
        <dbReference type="EnsemblMetazoa" id="Aqu2.1.36800_001"/>
    </source>
</evidence>
<proteinExistence type="predicted"/>
<dbReference type="InParanoid" id="A0A1X7V931"/>
<dbReference type="Proteomes" id="UP000007879">
    <property type="component" value="Unassembled WGS sequence"/>
</dbReference>
<name>A0A1X7V931_AMPQE</name>
<dbReference type="KEGG" id="aqu:100634680"/>
<dbReference type="OrthoDB" id="416437at2759"/>
<dbReference type="InterPro" id="IPR051055">
    <property type="entry name" value="PIF1_helicase"/>
</dbReference>
<protein>
    <submittedName>
        <fullName evidence="1">Uncharacterized protein</fullName>
    </submittedName>
</protein>
<keyword evidence="2" id="KW-1185">Reference proteome</keyword>
<reference evidence="2" key="1">
    <citation type="journal article" date="2010" name="Nature">
        <title>The Amphimedon queenslandica genome and the evolution of animal complexity.</title>
        <authorList>
            <person name="Srivastava M."/>
            <person name="Simakov O."/>
            <person name="Chapman J."/>
            <person name="Fahey B."/>
            <person name="Gauthier M.E."/>
            <person name="Mitros T."/>
            <person name="Richards G.S."/>
            <person name="Conaco C."/>
            <person name="Dacre M."/>
            <person name="Hellsten U."/>
            <person name="Larroux C."/>
            <person name="Putnam N.H."/>
            <person name="Stanke M."/>
            <person name="Adamska M."/>
            <person name="Darling A."/>
            <person name="Degnan S.M."/>
            <person name="Oakley T.H."/>
            <person name="Plachetzki D.C."/>
            <person name="Zhai Y."/>
            <person name="Adamski M."/>
            <person name="Calcino A."/>
            <person name="Cummins S.F."/>
            <person name="Goodstein D.M."/>
            <person name="Harris C."/>
            <person name="Jackson D.J."/>
            <person name="Leys S.P."/>
            <person name="Shu S."/>
            <person name="Woodcroft B.J."/>
            <person name="Vervoort M."/>
            <person name="Kosik K.S."/>
            <person name="Manning G."/>
            <person name="Degnan B.M."/>
            <person name="Rokhsar D.S."/>
        </authorList>
    </citation>
    <scope>NUCLEOTIDE SEQUENCE [LARGE SCALE GENOMIC DNA]</scope>
</reference>
<organism evidence="1">
    <name type="scientific">Amphimedon queenslandica</name>
    <name type="common">Sponge</name>
    <dbReference type="NCBI Taxonomy" id="400682"/>
    <lineage>
        <taxon>Eukaryota</taxon>
        <taxon>Metazoa</taxon>
        <taxon>Porifera</taxon>
        <taxon>Demospongiae</taxon>
        <taxon>Heteroscleromorpha</taxon>
        <taxon>Haplosclerida</taxon>
        <taxon>Niphatidae</taxon>
        <taxon>Amphimedon</taxon>
    </lineage>
</organism>
<evidence type="ECO:0000313" key="2">
    <source>
        <dbReference type="Proteomes" id="UP000007879"/>
    </source>
</evidence>
<gene>
    <name evidence="1" type="primary">100634680</name>
</gene>
<dbReference type="PANTHER" id="PTHR47642">
    <property type="entry name" value="ATP-DEPENDENT DNA HELICASE"/>
    <property type="match status" value="1"/>
</dbReference>
<dbReference type="EnsemblMetazoa" id="Aqu2.1.36800_001">
    <property type="protein sequence ID" value="Aqu2.1.36800_001"/>
    <property type="gene ID" value="Aqu2.1.36800"/>
</dbReference>
<reference evidence="1" key="2">
    <citation type="submission" date="2017-05" db="UniProtKB">
        <authorList>
            <consortium name="EnsemblMetazoa"/>
        </authorList>
    </citation>
    <scope>IDENTIFICATION</scope>
</reference>
<dbReference type="AlphaFoldDB" id="A0A1X7V931"/>
<accession>A0A1X7V931</accession>
<dbReference type="EnsemblMetazoa" id="XM_011404470.1">
    <property type="protein sequence ID" value="XP_011402772.1"/>
    <property type="gene ID" value="LOC100634680"/>
</dbReference>